<accession>A0AAW0MPS2</accession>
<protein>
    <submittedName>
        <fullName evidence="2">Uncharacterized protein</fullName>
    </submittedName>
</protein>
<name>A0AAW0MPS2_9GOBI</name>
<dbReference type="Proteomes" id="UP001460270">
    <property type="component" value="Unassembled WGS sequence"/>
</dbReference>
<organism evidence="2 3">
    <name type="scientific">Mugilogobius chulae</name>
    <name type="common">yellowstripe goby</name>
    <dbReference type="NCBI Taxonomy" id="88201"/>
    <lineage>
        <taxon>Eukaryota</taxon>
        <taxon>Metazoa</taxon>
        <taxon>Chordata</taxon>
        <taxon>Craniata</taxon>
        <taxon>Vertebrata</taxon>
        <taxon>Euteleostomi</taxon>
        <taxon>Actinopterygii</taxon>
        <taxon>Neopterygii</taxon>
        <taxon>Teleostei</taxon>
        <taxon>Neoteleostei</taxon>
        <taxon>Acanthomorphata</taxon>
        <taxon>Gobiaria</taxon>
        <taxon>Gobiiformes</taxon>
        <taxon>Gobioidei</taxon>
        <taxon>Gobiidae</taxon>
        <taxon>Gobionellinae</taxon>
        <taxon>Mugilogobius</taxon>
    </lineage>
</organism>
<proteinExistence type="predicted"/>
<dbReference type="AlphaFoldDB" id="A0AAW0MPS2"/>
<reference evidence="3" key="1">
    <citation type="submission" date="2024-04" db="EMBL/GenBank/DDBJ databases">
        <title>Salinicola lusitanus LLJ914,a marine bacterium isolated from the Okinawa Trough.</title>
        <authorList>
            <person name="Li J."/>
        </authorList>
    </citation>
    <scope>NUCLEOTIDE SEQUENCE [LARGE SCALE GENOMIC DNA]</scope>
</reference>
<feature type="region of interest" description="Disordered" evidence="1">
    <location>
        <begin position="62"/>
        <end position="102"/>
    </location>
</feature>
<comment type="caution">
    <text evidence="2">The sequence shown here is derived from an EMBL/GenBank/DDBJ whole genome shotgun (WGS) entry which is preliminary data.</text>
</comment>
<evidence type="ECO:0000313" key="3">
    <source>
        <dbReference type="Proteomes" id="UP001460270"/>
    </source>
</evidence>
<sequence>MAAAVATATDLGLSSACSNPLGVPVRTRVSATVLSAPSSDAAPGLLYPIEKPCTRTLYARIRGPLPDRSPSTFLQPPGSAQRRAVEEPEQAADMRPAAGREL</sequence>
<keyword evidence="3" id="KW-1185">Reference proteome</keyword>
<gene>
    <name evidence="2" type="ORF">WMY93_030950</name>
</gene>
<evidence type="ECO:0000313" key="2">
    <source>
        <dbReference type="EMBL" id="KAK7878711.1"/>
    </source>
</evidence>
<evidence type="ECO:0000256" key="1">
    <source>
        <dbReference type="SAM" id="MobiDB-lite"/>
    </source>
</evidence>
<dbReference type="EMBL" id="JBBPFD010000489">
    <property type="protein sequence ID" value="KAK7878711.1"/>
    <property type="molecule type" value="Genomic_DNA"/>
</dbReference>